<keyword evidence="2" id="KW-0472">Membrane</keyword>
<dbReference type="CDD" id="cd00096">
    <property type="entry name" value="Ig"/>
    <property type="match status" value="1"/>
</dbReference>
<dbReference type="InterPro" id="IPR013162">
    <property type="entry name" value="CD80_C2-set"/>
</dbReference>
<feature type="domain" description="Ig-like" evidence="4">
    <location>
        <begin position="2"/>
        <end position="95"/>
    </location>
</feature>
<dbReference type="GeneID" id="106477273"/>
<evidence type="ECO:0000259" key="4">
    <source>
        <dbReference type="PROSITE" id="PS50835"/>
    </source>
</evidence>
<feature type="non-terminal residue" evidence="6">
    <location>
        <position position="1"/>
    </location>
</feature>
<dbReference type="InterPro" id="IPR007110">
    <property type="entry name" value="Ig-like_dom"/>
</dbReference>
<organism evidence="5 6">
    <name type="scientific">Limulus polyphemus</name>
    <name type="common">Atlantic horseshoe crab</name>
    <dbReference type="NCBI Taxonomy" id="6850"/>
    <lineage>
        <taxon>Eukaryota</taxon>
        <taxon>Metazoa</taxon>
        <taxon>Ecdysozoa</taxon>
        <taxon>Arthropoda</taxon>
        <taxon>Chelicerata</taxon>
        <taxon>Merostomata</taxon>
        <taxon>Xiphosura</taxon>
        <taxon>Limulidae</taxon>
        <taxon>Limulus</taxon>
    </lineage>
</organism>
<dbReference type="Pfam" id="PF07679">
    <property type="entry name" value="I-set"/>
    <property type="match status" value="1"/>
</dbReference>
<dbReference type="InterPro" id="IPR003599">
    <property type="entry name" value="Ig_sub"/>
</dbReference>
<keyword evidence="3" id="KW-1015">Disulfide bond</keyword>
<dbReference type="SUPFAM" id="SSF48726">
    <property type="entry name" value="Immunoglobulin"/>
    <property type="match status" value="2"/>
</dbReference>
<evidence type="ECO:0000313" key="5">
    <source>
        <dbReference type="Proteomes" id="UP000694941"/>
    </source>
</evidence>
<keyword evidence="5" id="KW-1185">Reference proteome</keyword>
<dbReference type="Proteomes" id="UP000694941">
    <property type="component" value="Unplaced"/>
</dbReference>
<evidence type="ECO:0000313" key="6">
    <source>
        <dbReference type="RefSeq" id="XP_013793315.1"/>
    </source>
</evidence>
<dbReference type="InterPro" id="IPR036179">
    <property type="entry name" value="Ig-like_dom_sf"/>
</dbReference>
<dbReference type="SMART" id="SM00408">
    <property type="entry name" value="IGc2"/>
    <property type="match status" value="2"/>
</dbReference>
<name>A0ABM1C321_LIMPO</name>
<feature type="domain" description="Ig-like" evidence="4">
    <location>
        <begin position="108"/>
        <end position="200"/>
    </location>
</feature>
<feature type="non-terminal residue" evidence="6">
    <location>
        <position position="204"/>
    </location>
</feature>
<dbReference type="Pfam" id="PF08205">
    <property type="entry name" value="C2-set_2"/>
    <property type="match status" value="1"/>
</dbReference>
<dbReference type="PROSITE" id="PS50835">
    <property type="entry name" value="IG_LIKE"/>
    <property type="match status" value="2"/>
</dbReference>
<comment type="subcellular location">
    <subcellularLocation>
        <location evidence="1">Membrane</location>
        <topology evidence="1">Single-pass membrane protein</topology>
    </subcellularLocation>
</comment>
<proteinExistence type="predicted"/>
<dbReference type="SMART" id="SM00409">
    <property type="entry name" value="IG"/>
    <property type="match status" value="2"/>
</dbReference>
<dbReference type="PANTHER" id="PTHR23278:SF32">
    <property type="entry name" value="NEUROMUSCULIN, ISOFORM E"/>
    <property type="match status" value="1"/>
</dbReference>
<reference evidence="6" key="1">
    <citation type="submission" date="2025-08" db="UniProtKB">
        <authorList>
            <consortium name="RefSeq"/>
        </authorList>
    </citation>
    <scope>IDENTIFICATION</scope>
    <source>
        <tissue evidence="6">Muscle</tissue>
    </source>
</reference>
<dbReference type="RefSeq" id="XP_013793315.1">
    <property type="nucleotide sequence ID" value="XM_013937861.1"/>
</dbReference>
<protein>
    <submittedName>
        <fullName evidence="6">Cell adhesion molecule 2-like</fullName>
    </submittedName>
</protein>
<dbReference type="Gene3D" id="2.60.40.10">
    <property type="entry name" value="Immunoglobulins"/>
    <property type="match status" value="2"/>
</dbReference>
<dbReference type="PANTHER" id="PTHR23278">
    <property type="entry name" value="SIDESTEP PROTEIN"/>
    <property type="match status" value="1"/>
</dbReference>
<dbReference type="InterPro" id="IPR013783">
    <property type="entry name" value="Ig-like_fold"/>
</dbReference>
<evidence type="ECO:0000256" key="3">
    <source>
        <dbReference type="ARBA" id="ARBA00023157"/>
    </source>
</evidence>
<sequence length="204" mass="22444">KPFSLEVEGPQDPVLAGTTVQLLCTVEGAKPAAKVTWYNQSKVVEPQPKSYSELTNDGTFKTVSVLEIIVSHFDHQGTFYCKGTNPVLEKNREVPLLKSVDLQILYQPITMVQPTEGLVINETDEAQLFCSFKANPSNLTDVIWYKDGVELVGDENQTFEFSVSGVPTLTIRNVSRNDQGHYSCSLTNSIGVGNASNTVEMNIL</sequence>
<evidence type="ECO:0000256" key="2">
    <source>
        <dbReference type="ARBA" id="ARBA00023136"/>
    </source>
</evidence>
<gene>
    <name evidence="6" type="primary">LOC106477273</name>
</gene>
<dbReference type="InterPro" id="IPR013098">
    <property type="entry name" value="Ig_I-set"/>
</dbReference>
<dbReference type="InterPro" id="IPR003598">
    <property type="entry name" value="Ig_sub2"/>
</dbReference>
<accession>A0ABM1C321</accession>
<evidence type="ECO:0000256" key="1">
    <source>
        <dbReference type="ARBA" id="ARBA00004167"/>
    </source>
</evidence>